<dbReference type="PANTHER" id="PTHR30437">
    <property type="entry name" value="TRANSCRIPTION ELONGATION FACTOR GREA"/>
    <property type="match status" value="1"/>
</dbReference>
<evidence type="ECO:0000313" key="4">
    <source>
        <dbReference type="Proteomes" id="UP000198629"/>
    </source>
</evidence>
<dbReference type="InterPro" id="IPR029462">
    <property type="entry name" value="Rnk_N"/>
</dbReference>
<dbReference type="GO" id="GO:0070063">
    <property type="term" value="F:RNA polymerase binding"/>
    <property type="evidence" value="ECO:0007669"/>
    <property type="project" value="InterPro"/>
</dbReference>
<evidence type="ECO:0000259" key="1">
    <source>
        <dbReference type="Pfam" id="PF01272"/>
    </source>
</evidence>
<dbReference type="Proteomes" id="UP000198629">
    <property type="component" value="Unassembled WGS sequence"/>
</dbReference>
<dbReference type="GO" id="GO:0032784">
    <property type="term" value="P:regulation of DNA-templated transcription elongation"/>
    <property type="evidence" value="ECO:0007669"/>
    <property type="project" value="InterPro"/>
</dbReference>
<dbReference type="AlphaFoldDB" id="A0A1G8ZVH2"/>
<proteinExistence type="predicted"/>
<dbReference type="FunFam" id="3.10.50.30:FF:000002">
    <property type="entry name" value="Regulator of nucleoside diphosphate kinase"/>
    <property type="match status" value="1"/>
</dbReference>
<dbReference type="PANTHER" id="PTHR30437:SF5">
    <property type="entry name" value="REGULATOR OF NUCLEOSIDE DIPHOSPHATE KINASE"/>
    <property type="match status" value="1"/>
</dbReference>
<feature type="domain" description="Transcription elongation factor GreA/GreB C-terminal" evidence="1">
    <location>
        <begin position="51"/>
        <end position="126"/>
    </location>
</feature>
<dbReference type="Gene3D" id="1.10.286.20">
    <property type="match status" value="1"/>
</dbReference>
<keyword evidence="3" id="KW-0251">Elongation factor</keyword>
<dbReference type="GO" id="GO:0003677">
    <property type="term" value="F:DNA binding"/>
    <property type="evidence" value="ECO:0007669"/>
    <property type="project" value="InterPro"/>
</dbReference>
<dbReference type="Pfam" id="PF01272">
    <property type="entry name" value="GreA_GreB"/>
    <property type="match status" value="1"/>
</dbReference>
<dbReference type="OrthoDB" id="192847at2"/>
<keyword evidence="3" id="KW-0648">Protein biosynthesis</keyword>
<evidence type="ECO:0000259" key="2">
    <source>
        <dbReference type="Pfam" id="PF14760"/>
    </source>
</evidence>
<dbReference type="EMBL" id="FNFX01000001">
    <property type="protein sequence ID" value="SDK19068.1"/>
    <property type="molecule type" value="Genomic_DNA"/>
</dbReference>
<dbReference type="NCBIfam" id="NF004396">
    <property type="entry name" value="PRK05753.1"/>
    <property type="match status" value="1"/>
</dbReference>
<accession>A0A1G8ZVH2</accession>
<dbReference type="Gene3D" id="3.10.50.30">
    <property type="entry name" value="Transcription elongation factor, GreA/GreB, C-terminal domain"/>
    <property type="match status" value="1"/>
</dbReference>
<sequence>MEIQPPITISSMDAARLEKMLDSLSDSEMPNKDDLQAELDRANIVAPEEMPGDIVTMNSTVNFRIESSSSEFALTLVYPHDIGDGKGKISVLAPVGSALLGLREGSEISWPKPGGGLLKVRILKVVYQPERSGDFQR</sequence>
<dbReference type="RefSeq" id="WP_091469482.1">
    <property type="nucleotide sequence ID" value="NZ_FNFX01000001.1"/>
</dbReference>
<dbReference type="SUPFAM" id="SSF54534">
    <property type="entry name" value="FKBP-like"/>
    <property type="match status" value="1"/>
</dbReference>
<gene>
    <name evidence="3" type="ORF">SAMN05192566_0543</name>
</gene>
<name>A0A1G8ZVH2_9PROT</name>
<feature type="domain" description="Regulator of nucleoside diphosphate kinase N-terminal" evidence="2">
    <location>
        <begin position="5"/>
        <end position="45"/>
    </location>
</feature>
<dbReference type="STRING" id="492660.SAMN05192566_0543"/>
<organism evidence="3 4">
    <name type="scientific">Methylophilus rhizosphaerae</name>
    <dbReference type="NCBI Taxonomy" id="492660"/>
    <lineage>
        <taxon>Bacteria</taxon>
        <taxon>Pseudomonadati</taxon>
        <taxon>Pseudomonadota</taxon>
        <taxon>Betaproteobacteria</taxon>
        <taxon>Nitrosomonadales</taxon>
        <taxon>Methylophilaceae</taxon>
        <taxon>Methylophilus</taxon>
    </lineage>
</organism>
<keyword evidence="4" id="KW-1185">Reference proteome</keyword>
<dbReference type="GO" id="GO:0003746">
    <property type="term" value="F:translation elongation factor activity"/>
    <property type="evidence" value="ECO:0007669"/>
    <property type="project" value="UniProtKB-KW"/>
</dbReference>
<reference evidence="4" key="1">
    <citation type="submission" date="2016-10" db="EMBL/GenBank/DDBJ databases">
        <authorList>
            <person name="Varghese N."/>
            <person name="Submissions S."/>
        </authorList>
    </citation>
    <scope>NUCLEOTIDE SEQUENCE [LARGE SCALE GENOMIC DNA]</scope>
    <source>
        <strain evidence="4">CBMB127</strain>
    </source>
</reference>
<dbReference type="InterPro" id="IPR001437">
    <property type="entry name" value="Tscrpt_elong_fac_GreA/B_C"/>
</dbReference>
<protein>
    <submittedName>
        <fullName evidence="3">GreA/GreB family elongation factor</fullName>
    </submittedName>
</protein>
<dbReference type="InterPro" id="IPR023459">
    <property type="entry name" value="Tscrpt_elong_fac_GreA/B_fam"/>
</dbReference>
<dbReference type="Pfam" id="PF14760">
    <property type="entry name" value="Rnk_N"/>
    <property type="match status" value="1"/>
</dbReference>
<dbReference type="InterPro" id="IPR036953">
    <property type="entry name" value="GreA/GreB_C_sf"/>
</dbReference>
<evidence type="ECO:0000313" key="3">
    <source>
        <dbReference type="EMBL" id="SDK19068.1"/>
    </source>
</evidence>
<dbReference type="GO" id="GO:0006354">
    <property type="term" value="P:DNA-templated transcription elongation"/>
    <property type="evidence" value="ECO:0007669"/>
    <property type="project" value="TreeGrafter"/>
</dbReference>